<evidence type="ECO:0000313" key="1">
    <source>
        <dbReference type="EMBL" id="CAG6729406.1"/>
    </source>
</evidence>
<protein>
    <submittedName>
        <fullName evidence="1">Uncharacterized protein</fullName>
    </submittedName>
</protein>
<dbReference type="AlphaFoldDB" id="A0A8D8YJ46"/>
<name>A0A8D8YJ46_9HEMI</name>
<proteinExistence type="predicted"/>
<reference evidence="1" key="1">
    <citation type="submission" date="2021-05" db="EMBL/GenBank/DDBJ databases">
        <authorList>
            <person name="Alioto T."/>
            <person name="Alioto T."/>
            <person name="Gomez Garrido J."/>
        </authorList>
    </citation>
    <scope>NUCLEOTIDE SEQUENCE</scope>
</reference>
<sequence length="107" mass="12171">MTPIPQDFGNFYVCVGVCMCVTVGQCGCEQDISRTVIARDFKFGMQGTCRQGTQHTELLLKLGVIVRQQIPKNGSKNCRFWDKFKLIKQTQFISFITVFKLRPFSAP</sequence>
<organism evidence="1">
    <name type="scientific">Cacopsylla melanoneura</name>
    <dbReference type="NCBI Taxonomy" id="428564"/>
    <lineage>
        <taxon>Eukaryota</taxon>
        <taxon>Metazoa</taxon>
        <taxon>Ecdysozoa</taxon>
        <taxon>Arthropoda</taxon>
        <taxon>Hexapoda</taxon>
        <taxon>Insecta</taxon>
        <taxon>Pterygota</taxon>
        <taxon>Neoptera</taxon>
        <taxon>Paraneoptera</taxon>
        <taxon>Hemiptera</taxon>
        <taxon>Sternorrhyncha</taxon>
        <taxon>Psylloidea</taxon>
        <taxon>Psyllidae</taxon>
        <taxon>Psyllinae</taxon>
        <taxon>Cacopsylla</taxon>
    </lineage>
</organism>
<accession>A0A8D8YJ46</accession>
<dbReference type="EMBL" id="HBUF01378739">
    <property type="protein sequence ID" value="CAG6729407.1"/>
    <property type="molecule type" value="Transcribed_RNA"/>
</dbReference>
<dbReference type="EMBL" id="HBUF01378738">
    <property type="protein sequence ID" value="CAG6729406.1"/>
    <property type="molecule type" value="Transcribed_RNA"/>
</dbReference>